<gene>
    <name evidence="3" type="ORF">PSYICH_LOCUS12224</name>
</gene>
<dbReference type="Proteomes" id="UP001153636">
    <property type="component" value="Chromosome 6"/>
</dbReference>
<feature type="region of interest" description="Disordered" evidence="2">
    <location>
        <begin position="1275"/>
        <end position="1301"/>
    </location>
</feature>
<feature type="non-terminal residue" evidence="3">
    <location>
        <position position="1"/>
    </location>
</feature>
<dbReference type="InterPro" id="IPR026163">
    <property type="entry name" value="Nckap5l"/>
</dbReference>
<dbReference type="PANTHER" id="PTHR21740">
    <property type="entry name" value="NCK-ASSOCIATED PROTEIN 5"/>
    <property type="match status" value="1"/>
</dbReference>
<keyword evidence="1" id="KW-0175">Coiled coil</keyword>
<feature type="compositionally biased region" description="Basic and acidic residues" evidence="2">
    <location>
        <begin position="168"/>
        <end position="195"/>
    </location>
</feature>
<reference evidence="3" key="1">
    <citation type="submission" date="2022-01" db="EMBL/GenBank/DDBJ databases">
        <authorList>
            <person name="King R."/>
        </authorList>
    </citation>
    <scope>NUCLEOTIDE SEQUENCE</scope>
</reference>
<name>A0A9P0D1Z7_9CUCU</name>
<feature type="compositionally biased region" description="Basic residues" evidence="2">
    <location>
        <begin position="1145"/>
        <end position="1158"/>
    </location>
</feature>
<sequence>SNTGSRIPNGDNISIEGYDREKPQLRTHQVHPVLDSRQTIICYDKPPPPTVAERPPSPVPATACYPLTPNICVEAGRIQFIRQEAEGAPVPPPPDPVQAAAATQIGGGRVTVTRGLQTELEDDEIEGFQEVQSFLETRIVELETQLEIAQRNESRDKQTINKLTKQLNRRESAQRDADRERRLRADSETRAKQALHEAARCRSRLKLLTTEFQRMEETIRSMLAYKKQAEQLRQEKAALTLAFENRCQQYQSSIVRLNTEITTLRQQLEQAGRENNPEGILQAHAAALQRQAEESRKQYERCLDDVANQVVRALLTQKGLKEEVSCLNHKIHELETQNQALASMLVHQLRSDSPDSPADLDAFSKQCFLDDKRQRKISDGSMDATSPQTGLNIKHCNSFNSEVLEESPAVENCDNDAVSEIDKRLSADTANILDTRLSLEDKKRHQILTKLWTELKGTEVTPKRLLEALTAVDSALWVPPKRPVSLNLHLPILHSTKYRRSRPVLAQSTSKSEEETTGNESPESGNRDEGYSTMSSDVQADVTRGSGDATLPRRGLEDLKEASDETDVSDSRLLVSDNKDPDILYIPLNLLNLNQRNSFPPSKDILPFQHIMRSFSDSHLCIKITASPSPCYSFSSPISSSPSIFLLDITEKSINPLRRARGTNTLWGNTNLEFCPEDARTPLSWSSGADDRLECTAWDAEYIQHWLKLDETRSTLQQHHRDMLELEYDRAELEDWSLSLSNDDLREQWKKNDVSTPGQISISTLPSIQENNALELEEDANECLWNNSSYMMDKEGRELVTLLMDAPNGEKHWPYAISSIVQQQISPDNSWSSGGSDCCNSHEPETCSKRSSVALSGSSDDTGELPAVGTDFTRDFYRLVKFESTKSLASTSSRSLGGCLSDTGDRETTLQNVLTFIAEQQKYVHYREPTTRPCSANEHTKDFNIEGPPQHLDDIKNSDSDYSIPKSDNENYVTLKQLCEEYCLKEKEKEEIVKDNRDIKENIKHAEEVCLVTPIDLESENCSNITEQPVDICSSVSVEITSTEYQSCVSKTGNAVEETDEKSDTIISDLTKSSDTTFSDTNNCESLTSSVSTPDTVVSKIPKRKTQQSRIPISPARVIAVNNNNNNQNHHNNNNKENLKETKLPKSKIPHKNGKPKQKQKIVHVQQNNSPQHIVTSEKLPQSTSGILSNIIEGPPHRAVSFHERATSKDVIDELNRMIKSGDDLVLGQDGAQDNGGKLDQACRSTGWVHVEKDIDLADPKARANLLDVMMASVGSSDSSPTSSCGGSVASDSTEDPPDYGHLHRIHKYHRQKKAKATRPELAVVRASVPLNRPTIIGRPDFYVRYGTKEKEAVASFDFLDELGTPGGSVCCSVEEEVFVVEDEEDEEEEGEACVKRCKVSEV</sequence>
<proteinExistence type="predicted"/>
<feature type="compositionally biased region" description="Basic and acidic residues" evidence="2">
    <location>
        <begin position="554"/>
        <end position="563"/>
    </location>
</feature>
<evidence type="ECO:0000256" key="2">
    <source>
        <dbReference type="SAM" id="MobiDB-lite"/>
    </source>
</evidence>
<feature type="region of interest" description="Disordered" evidence="2">
    <location>
        <begin position="1123"/>
        <end position="1158"/>
    </location>
</feature>
<feature type="compositionally biased region" description="Low complexity" evidence="2">
    <location>
        <begin position="1123"/>
        <end position="1132"/>
    </location>
</feature>
<evidence type="ECO:0008006" key="5">
    <source>
        <dbReference type="Google" id="ProtNLM"/>
    </source>
</evidence>
<feature type="coiled-coil region" evidence="1">
    <location>
        <begin position="215"/>
        <end position="337"/>
    </location>
</feature>
<evidence type="ECO:0000313" key="4">
    <source>
        <dbReference type="Proteomes" id="UP001153636"/>
    </source>
</evidence>
<organism evidence="3 4">
    <name type="scientific">Psylliodes chrysocephalus</name>
    <dbReference type="NCBI Taxonomy" id="3402493"/>
    <lineage>
        <taxon>Eukaryota</taxon>
        <taxon>Metazoa</taxon>
        <taxon>Ecdysozoa</taxon>
        <taxon>Arthropoda</taxon>
        <taxon>Hexapoda</taxon>
        <taxon>Insecta</taxon>
        <taxon>Pterygota</taxon>
        <taxon>Neoptera</taxon>
        <taxon>Endopterygota</taxon>
        <taxon>Coleoptera</taxon>
        <taxon>Polyphaga</taxon>
        <taxon>Cucujiformia</taxon>
        <taxon>Chrysomeloidea</taxon>
        <taxon>Chrysomelidae</taxon>
        <taxon>Galerucinae</taxon>
        <taxon>Alticini</taxon>
        <taxon>Psylliodes</taxon>
    </lineage>
</organism>
<protein>
    <recommendedName>
        <fullName evidence="5">Nck-associated protein 5</fullName>
    </recommendedName>
</protein>
<evidence type="ECO:0000313" key="3">
    <source>
        <dbReference type="EMBL" id="CAH1112727.1"/>
    </source>
</evidence>
<feature type="compositionally biased region" description="Low complexity" evidence="2">
    <location>
        <begin position="1275"/>
        <end position="1291"/>
    </location>
</feature>
<feature type="region of interest" description="Disordered" evidence="2">
    <location>
        <begin position="501"/>
        <end position="569"/>
    </location>
</feature>
<dbReference type="OrthoDB" id="8930856at2759"/>
<evidence type="ECO:0000256" key="1">
    <source>
        <dbReference type="SAM" id="Coils"/>
    </source>
</evidence>
<dbReference type="EMBL" id="OV651818">
    <property type="protein sequence ID" value="CAH1112727.1"/>
    <property type="molecule type" value="Genomic_DNA"/>
</dbReference>
<accession>A0A9P0D1Z7</accession>
<feature type="region of interest" description="Disordered" evidence="2">
    <location>
        <begin position="931"/>
        <end position="962"/>
    </location>
</feature>
<feature type="region of interest" description="Disordered" evidence="2">
    <location>
        <begin position="167"/>
        <end position="195"/>
    </location>
</feature>
<feature type="region of interest" description="Disordered" evidence="2">
    <location>
        <begin position="1"/>
        <end position="23"/>
    </location>
</feature>
<keyword evidence="4" id="KW-1185">Reference proteome</keyword>
<dbReference type="PANTHER" id="PTHR21740:SF8">
    <property type="entry name" value="NCK-ASSOCIATED PROTEIN 5"/>
    <property type="match status" value="1"/>
</dbReference>